<name>A0A976MEN3_THEOR</name>
<gene>
    <name evidence="2" type="ORF">MACK_001511</name>
</gene>
<dbReference type="EMBL" id="CP056071">
    <property type="protein sequence ID" value="UKK02156.2"/>
    <property type="molecule type" value="Genomic_DNA"/>
</dbReference>
<accession>A0A976MEN3</accession>
<feature type="region of interest" description="Disordered" evidence="1">
    <location>
        <begin position="1"/>
        <end position="88"/>
    </location>
</feature>
<proteinExistence type="predicted"/>
<reference evidence="2" key="1">
    <citation type="submission" date="2022-07" db="EMBL/GenBank/DDBJ databases">
        <title>Evaluation of T. orientalis genome assembly methods using nanopore sequencing and analysis of variation between genomes.</title>
        <authorList>
            <person name="Yam J."/>
            <person name="Micallef M.L."/>
            <person name="Liu M."/>
            <person name="Djordjevic S.P."/>
            <person name="Bogema D.R."/>
            <person name="Jenkins C."/>
        </authorList>
    </citation>
    <scope>NUCLEOTIDE SEQUENCE</scope>
    <source>
        <strain evidence="2">Goon Nure</strain>
    </source>
</reference>
<feature type="compositionally biased region" description="Basic and acidic residues" evidence="1">
    <location>
        <begin position="1"/>
        <end position="23"/>
    </location>
</feature>
<sequence length="485" mass="56548">MQNIKERREGHMHGDKRESRDESGGTTQTEEGSEQTQKESTEDVSNLIGANSSLSHENSVLESSGAKQEKITESCSQNSQKPEDGSDILKESEDFEIYTMEEGENNKVATFDPNRYKLIPLRYGFLYVFKDGALCTHIKHKHVTMWAHDLDVDGTIYPKRVYYSVVLKVLVVVFNNSWYYEYVYVKGEWKFNEAKSRLKNSKIVFVDHDFSDLSDYDCDLMYSPYSDFEHKELSRIETESTVSDKLSLAGDRMVEVEEEIKKEQFQICTLDDSDFENVKVNESLNYSINDLKYGFSFIFNEGVRCVEVKHKEITVWKHSEENHGKTYPLKIYYNKVLKSLSVVLKNNWFYTYEYINGRWTFNYLKSEGKACGFCLEIPSDENDIELFDRSARYYVTKNGHKYSFSFKEQTDCVQVKVGGEVAWNHNPVLHLDEYPISVLYNVTRGMITVSYYRDDAAYEDHSILDEDGKWQPYTPTTHISSVFHF</sequence>
<evidence type="ECO:0000313" key="2">
    <source>
        <dbReference type="EMBL" id="UKK02156.2"/>
    </source>
</evidence>
<protein>
    <submittedName>
        <fullName evidence="2">Uncharacterized protein</fullName>
    </submittedName>
</protein>
<dbReference type="Proteomes" id="UP000244811">
    <property type="component" value="Chromosome 2"/>
</dbReference>
<organism evidence="2 3">
    <name type="scientific">Theileria orientalis</name>
    <dbReference type="NCBI Taxonomy" id="68886"/>
    <lineage>
        <taxon>Eukaryota</taxon>
        <taxon>Sar</taxon>
        <taxon>Alveolata</taxon>
        <taxon>Apicomplexa</taxon>
        <taxon>Aconoidasida</taxon>
        <taxon>Piroplasmida</taxon>
        <taxon>Theileriidae</taxon>
        <taxon>Theileria</taxon>
    </lineage>
</organism>
<feature type="compositionally biased region" description="Polar residues" evidence="1">
    <location>
        <begin position="48"/>
        <end position="66"/>
    </location>
</feature>
<dbReference type="InterPro" id="IPR007480">
    <property type="entry name" value="DUF529"/>
</dbReference>
<evidence type="ECO:0000256" key="1">
    <source>
        <dbReference type="SAM" id="MobiDB-lite"/>
    </source>
</evidence>
<dbReference type="Pfam" id="PF04385">
    <property type="entry name" value="FAINT"/>
    <property type="match status" value="1"/>
</dbReference>
<evidence type="ECO:0000313" key="3">
    <source>
        <dbReference type="Proteomes" id="UP000244811"/>
    </source>
</evidence>
<dbReference type="AlphaFoldDB" id="A0A976MEN3"/>